<evidence type="ECO:0000313" key="5">
    <source>
        <dbReference type="Proteomes" id="UP000075902"/>
    </source>
</evidence>
<feature type="domain" description="tRNA/rRNA methyltransferase SpoU type" evidence="3">
    <location>
        <begin position="1248"/>
        <end position="1390"/>
    </location>
</feature>
<evidence type="ECO:0000256" key="2">
    <source>
        <dbReference type="ARBA" id="ARBA00022679"/>
    </source>
</evidence>
<dbReference type="GO" id="GO:0030488">
    <property type="term" value="P:tRNA methylation"/>
    <property type="evidence" value="ECO:0007669"/>
    <property type="project" value="InterPro"/>
</dbReference>
<evidence type="ECO:0000313" key="4">
    <source>
        <dbReference type="EnsemblMetazoa" id="AMEC005389-PA"/>
    </source>
</evidence>
<dbReference type="VEuPathDB" id="VectorBase:AMEC005389"/>
<name>A0A182TN89_9DIPT</name>
<dbReference type="SUPFAM" id="SSF75217">
    <property type="entry name" value="alpha/beta knot"/>
    <property type="match status" value="1"/>
</dbReference>
<dbReference type="PANTHER" id="PTHR12029">
    <property type="entry name" value="RNA METHYLTRANSFERASE"/>
    <property type="match status" value="1"/>
</dbReference>
<dbReference type="InterPro" id="IPR045330">
    <property type="entry name" value="TRM3/TARBP1"/>
</dbReference>
<keyword evidence="2" id="KW-0808">Transferase</keyword>
<sequence>MGFRTKFVQDLCTTDTEIYEQLLLFALNEHIFLQNVQNLRKPSLEALVYVLLMKQRGKLPDTMLSGEKFSLKTIMSLIQQNHLRLQGDSETSRWILSALALTVLSANDTVAVHSELDTFVKRFDQELHEIPLYYDVLQTFLILAKEDAELMPHCCQLSGEQMVRRLTSESNTIRMKALACLQTLLKFNSNLYGQWLCVLQSPNLMIESKVFLLFQLLETLLRTGGREADIQHTLQHDHVWRLVMEGITTKDAVCRKETLATVQHAIGYAKQCELELTGQYFNWSQGKSAQLTNAWQSFVTIVEALNESQTHLILPALEMIEKVQPLHVAWSNVLLRLILLHENGRVVNYGLNYFLQHRSFDPTETELEKQFLEAFNRAALLENVQEMITKLSAYYGKREAFAYLVQTLPEIEWKSVQYYCLVRVIHNRAGELASECKRLDEAATMLRSLTSCAKLCHAIKNVPLRYVTFVLLVKSVNHFSEPTTDPGLLLAVVAEMEKLTPIFSISLGQFQSEAGWTFCDHIADTALMPLLEQVTVADTFFVEQVLAGRIVEHGCIKNEQLLDALIDANFPVCLKVFQLFPKLDHLLLQTISGIVHATISTIKEGKKTNDPIPHKTFTLLAEMFHLNSAQALSTELDSELNLLRLHLEEIVSERLQCFDYAQASAKETIQLTHLIAAQGDLDRTVYPFFASVSLKELETSFGRYQSEQPPSIDQLYVMIAEIYLHCRQRSPKCSKMFTSEACWSKLINLLDVGNIHVLTVVIDILHTDGEKIGSDWYDDEALLPVVDRCYSEILNYRKSDHFMRLIEKFVRMLFQPYVACRPETIESEEITISCFITGYVGKLLEQASTIGGLANVVYESMYRLPVELLLDWLGFDKLLLQGIIFGEVPKREQKLESDVIDACGVPLPFKQHSRHHLAQADARVRVLCVLVLYRIASTNHPVAVLFLLKVERMLIERFAQLTKAKERYYADSITHRQKLRIVQTLCVVLKLTGTQPYPVLNAMLYETNQPNINYLFELIVADSTIDTLTIWNTLRNEQVKVSGIQSVFVILWLRCCREQALDEQYINLLLPWTMAQNFSTRLYAQITIKKLLERFAQHNRGPLRQIYDAVNSYLRQGNVERNIERCMKDFRFGGVLDGHNLLTLANVFHNIPKVSDAPAEDVVGMEVLLECIQAHDGGCGEKNLGQVLEFNTLPAEKRETLFLAQSFGGSDFVQRKIVPLKSLEPNPELLLGLPQHLCAKKMDCTDGLIVVASLVNRAPNLGGLARTGEIFAIKQLVINSLQDIGNKEFQALSMTAEKWLKIGELKTHRVVEYLREMKEKGYAVVGAEQTTGSKPIHQLQFPKKSVLVLGHEKNGLPAEIIRHLDLIGEIPQFGVVRSLNVHVTGAIFMWEYAKQHHVVATDC</sequence>
<dbReference type="InterPro" id="IPR029028">
    <property type="entry name" value="Alpha/beta_knot_MTases"/>
</dbReference>
<dbReference type="Proteomes" id="UP000075902">
    <property type="component" value="Unassembled WGS sequence"/>
</dbReference>
<dbReference type="CDD" id="cd18091">
    <property type="entry name" value="SpoU-like_TRM3-like"/>
    <property type="match status" value="1"/>
</dbReference>
<evidence type="ECO:0000259" key="3">
    <source>
        <dbReference type="Pfam" id="PF00588"/>
    </source>
</evidence>
<dbReference type="InterPro" id="IPR029026">
    <property type="entry name" value="tRNA_m1G_MTases_N"/>
</dbReference>
<dbReference type="Pfam" id="PF00588">
    <property type="entry name" value="SpoU_methylase"/>
    <property type="match status" value="1"/>
</dbReference>
<reference evidence="5" key="1">
    <citation type="submission" date="2014-01" db="EMBL/GenBank/DDBJ databases">
        <title>The Genome Sequence of Anopheles melas CM1001059_A (V2).</title>
        <authorList>
            <consortium name="The Broad Institute Genomics Platform"/>
            <person name="Neafsey D.E."/>
            <person name="Besansky N."/>
            <person name="Howell P."/>
            <person name="Walton C."/>
            <person name="Young S.K."/>
            <person name="Zeng Q."/>
            <person name="Gargeya S."/>
            <person name="Fitzgerald M."/>
            <person name="Haas B."/>
            <person name="Abouelleil A."/>
            <person name="Allen A.W."/>
            <person name="Alvarado L."/>
            <person name="Arachchi H.M."/>
            <person name="Berlin A.M."/>
            <person name="Chapman S.B."/>
            <person name="Gainer-Dewar J."/>
            <person name="Goldberg J."/>
            <person name="Griggs A."/>
            <person name="Gujja S."/>
            <person name="Hansen M."/>
            <person name="Howarth C."/>
            <person name="Imamovic A."/>
            <person name="Ireland A."/>
            <person name="Larimer J."/>
            <person name="McCowan C."/>
            <person name="Murphy C."/>
            <person name="Pearson M."/>
            <person name="Poon T.W."/>
            <person name="Priest M."/>
            <person name="Roberts A."/>
            <person name="Saif S."/>
            <person name="Shea T."/>
            <person name="Sisk P."/>
            <person name="Sykes S."/>
            <person name="Wortman J."/>
            <person name="Nusbaum C."/>
            <person name="Birren B."/>
        </authorList>
    </citation>
    <scope>NUCLEOTIDE SEQUENCE [LARGE SCALE GENOMIC DNA]</scope>
    <source>
        <strain evidence="5">CM1001059</strain>
    </source>
</reference>
<evidence type="ECO:0000256" key="1">
    <source>
        <dbReference type="ARBA" id="ARBA00022603"/>
    </source>
</evidence>
<dbReference type="InterPro" id="IPR001537">
    <property type="entry name" value="SpoU_MeTrfase"/>
</dbReference>
<dbReference type="PANTHER" id="PTHR12029:SF11">
    <property type="entry name" value="METHYLTRANSFERASE TARBP1-RELATED"/>
    <property type="match status" value="1"/>
</dbReference>
<reference evidence="4" key="2">
    <citation type="submission" date="2020-05" db="UniProtKB">
        <authorList>
            <consortium name="EnsemblMetazoa"/>
        </authorList>
    </citation>
    <scope>IDENTIFICATION</scope>
    <source>
        <strain evidence="4">CM1001059</strain>
    </source>
</reference>
<dbReference type="EnsemblMetazoa" id="AMEC005389-RA">
    <property type="protein sequence ID" value="AMEC005389-PA"/>
    <property type="gene ID" value="AMEC005389"/>
</dbReference>
<keyword evidence="5" id="KW-1185">Reference proteome</keyword>
<keyword evidence="1" id="KW-0489">Methyltransferase</keyword>
<proteinExistence type="predicted"/>
<protein>
    <recommendedName>
        <fullName evidence="3">tRNA/rRNA methyltransferase SpoU type domain-containing protein</fullName>
    </recommendedName>
</protein>
<dbReference type="Gene3D" id="3.40.1280.10">
    <property type="match status" value="1"/>
</dbReference>
<accession>A0A182TN89</accession>
<dbReference type="STRING" id="34690.A0A182TN89"/>
<dbReference type="GO" id="GO:0016423">
    <property type="term" value="F:tRNA (guanine) methyltransferase activity"/>
    <property type="evidence" value="ECO:0007669"/>
    <property type="project" value="InterPro"/>
</dbReference>
<organism evidence="4 5">
    <name type="scientific">Anopheles melas</name>
    <dbReference type="NCBI Taxonomy" id="34690"/>
    <lineage>
        <taxon>Eukaryota</taxon>
        <taxon>Metazoa</taxon>
        <taxon>Ecdysozoa</taxon>
        <taxon>Arthropoda</taxon>
        <taxon>Hexapoda</taxon>
        <taxon>Insecta</taxon>
        <taxon>Pterygota</taxon>
        <taxon>Neoptera</taxon>
        <taxon>Endopterygota</taxon>
        <taxon>Diptera</taxon>
        <taxon>Nematocera</taxon>
        <taxon>Culicoidea</taxon>
        <taxon>Culicidae</taxon>
        <taxon>Anophelinae</taxon>
        <taxon>Anopheles</taxon>
    </lineage>
</organism>
<dbReference type="GO" id="GO:0003723">
    <property type="term" value="F:RNA binding"/>
    <property type="evidence" value="ECO:0007669"/>
    <property type="project" value="InterPro"/>
</dbReference>
<dbReference type="InterPro" id="IPR044748">
    <property type="entry name" value="Trm3/TARBP1_C"/>
</dbReference>